<evidence type="ECO:0000256" key="1">
    <source>
        <dbReference type="ARBA" id="ARBA00011446"/>
    </source>
</evidence>
<dbReference type="EMBL" id="DS268109">
    <property type="protein sequence ID" value="KMM63937.1"/>
    <property type="molecule type" value="Genomic_DNA"/>
</dbReference>
<feature type="region of interest" description="Disordered" evidence="2">
    <location>
        <begin position="151"/>
        <end position="199"/>
    </location>
</feature>
<dbReference type="InterPro" id="IPR045154">
    <property type="entry name" value="PCF11-like"/>
</dbReference>
<dbReference type="GO" id="GO:0031124">
    <property type="term" value="P:mRNA 3'-end processing"/>
    <property type="evidence" value="ECO:0007669"/>
    <property type="project" value="InterPro"/>
</dbReference>
<dbReference type="Pfam" id="PF04818">
    <property type="entry name" value="CID"/>
    <property type="match status" value="1"/>
</dbReference>
<dbReference type="InterPro" id="IPR008942">
    <property type="entry name" value="ENTH_VHS"/>
</dbReference>
<feature type="domain" description="VHS" evidence="3">
    <location>
        <begin position="15"/>
        <end position="124"/>
    </location>
</feature>
<dbReference type="Pfam" id="PF11526">
    <property type="entry name" value="Pfc11_Clp1_ID"/>
    <property type="match status" value="1"/>
</dbReference>
<feature type="region of interest" description="Disordered" evidence="2">
    <location>
        <begin position="535"/>
        <end position="559"/>
    </location>
</feature>
<evidence type="ECO:0000313" key="5">
    <source>
        <dbReference type="EMBL" id="KMM63937.1"/>
    </source>
</evidence>
<evidence type="ECO:0000259" key="3">
    <source>
        <dbReference type="PROSITE" id="PS50179"/>
    </source>
</evidence>
<dbReference type="Pfam" id="PF21936">
    <property type="entry name" value="Pcf11_C"/>
    <property type="match status" value="1"/>
</dbReference>
<gene>
    <name evidence="5" type="ORF">CPAG_00289</name>
</gene>
<evidence type="ECO:0008006" key="7">
    <source>
        <dbReference type="Google" id="ProtNLM"/>
    </source>
</evidence>
<dbReference type="AlphaFoldDB" id="A0A0J6HY87"/>
<accession>A0A0J6HY87</accession>
<dbReference type="Proteomes" id="UP000054567">
    <property type="component" value="Unassembled WGS sequence"/>
</dbReference>
<feature type="domain" description="CID" evidence="4">
    <location>
        <begin position="5"/>
        <end position="143"/>
    </location>
</feature>
<reference evidence="6" key="3">
    <citation type="journal article" date="2010" name="Genome Res.">
        <title>Population genomic sequencing of Coccidioides fungi reveals recent hybridization and transposon control.</title>
        <authorList>
            <person name="Neafsey D.E."/>
            <person name="Barker B.M."/>
            <person name="Sharpton T.J."/>
            <person name="Stajich J.E."/>
            <person name="Park D.J."/>
            <person name="Whiston E."/>
            <person name="Hung C.-Y."/>
            <person name="McMahan C."/>
            <person name="White J."/>
            <person name="Sykes S."/>
            <person name="Heiman D."/>
            <person name="Young S."/>
            <person name="Zeng Q."/>
            <person name="Abouelleil A."/>
            <person name="Aftuck L."/>
            <person name="Bessette D."/>
            <person name="Brown A."/>
            <person name="FitzGerald M."/>
            <person name="Lui A."/>
            <person name="Macdonald J.P."/>
            <person name="Priest M."/>
            <person name="Orbach M.J."/>
            <person name="Galgiani J.N."/>
            <person name="Kirkland T.N."/>
            <person name="Cole G.T."/>
            <person name="Birren B.W."/>
            <person name="Henn M.R."/>
            <person name="Taylor J.W."/>
            <person name="Rounsley S.D."/>
        </authorList>
    </citation>
    <scope>NUCLEOTIDE SEQUENCE [LARGE SCALE GENOMIC DNA]</scope>
    <source>
        <strain evidence="6">RMSCC 3488</strain>
    </source>
</reference>
<feature type="region of interest" description="Disordered" evidence="2">
    <location>
        <begin position="617"/>
        <end position="662"/>
    </location>
</feature>
<dbReference type="GO" id="GO:0043130">
    <property type="term" value="F:ubiquitin binding"/>
    <property type="evidence" value="ECO:0007669"/>
    <property type="project" value="InterPro"/>
</dbReference>
<dbReference type="Gene3D" id="1.25.40.90">
    <property type="match status" value="1"/>
</dbReference>
<dbReference type="SMART" id="SM00582">
    <property type="entry name" value="RPR"/>
    <property type="match status" value="1"/>
</dbReference>
<dbReference type="PROSITE" id="PS50179">
    <property type="entry name" value="VHS"/>
    <property type="match status" value="1"/>
</dbReference>
<dbReference type="OrthoDB" id="2129491at2759"/>
<dbReference type="GO" id="GO:0000993">
    <property type="term" value="F:RNA polymerase II complex binding"/>
    <property type="evidence" value="ECO:0007669"/>
    <property type="project" value="InterPro"/>
</dbReference>
<protein>
    <recommendedName>
        <fullName evidence="7">CID domain-containing protein</fullName>
    </recommendedName>
</protein>
<feature type="compositionally biased region" description="Polar residues" evidence="2">
    <location>
        <begin position="538"/>
        <end position="558"/>
    </location>
</feature>
<dbReference type="GO" id="GO:0007034">
    <property type="term" value="P:vacuolar transport"/>
    <property type="evidence" value="ECO:0007669"/>
    <property type="project" value="UniProtKB-ARBA"/>
</dbReference>
<evidence type="ECO:0000256" key="2">
    <source>
        <dbReference type="SAM" id="MobiDB-lite"/>
    </source>
</evidence>
<dbReference type="GO" id="GO:0003729">
    <property type="term" value="F:mRNA binding"/>
    <property type="evidence" value="ECO:0007669"/>
    <property type="project" value="InterPro"/>
</dbReference>
<feature type="compositionally biased region" description="Polar residues" evidence="2">
    <location>
        <begin position="177"/>
        <end position="199"/>
    </location>
</feature>
<dbReference type="PANTHER" id="PTHR15921:SF3">
    <property type="entry name" value="PRE-MRNA CLEAVAGE COMPLEX 2 PROTEIN PCF11"/>
    <property type="match status" value="1"/>
</dbReference>
<dbReference type="GO" id="GO:0006369">
    <property type="term" value="P:termination of RNA polymerase II transcription"/>
    <property type="evidence" value="ECO:0007669"/>
    <property type="project" value="InterPro"/>
</dbReference>
<organism evidence="5 6">
    <name type="scientific">Coccidioides posadasii RMSCC 3488</name>
    <dbReference type="NCBI Taxonomy" id="454284"/>
    <lineage>
        <taxon>Eukaryota</taxon>
        <taxon>Fungi</taxon>
        <taxon>Dikarya</taxon>
        <taxon>Ascomycota</taxon>
        <taxon>Pezizomycotina</taxon>
        <taxon>Eurotiomycetes</taxon>
        <taxon>Eurotiomycetidae</taxon>
        <taxon>Onygenales</taxon>
        <taxon>Onygenaceae</taxon>
        <taxon>Coccidioides</taxon>
    </lineage>
</organism>
<dbReference type="SUPFAM" id="SSF48464">
    <property type="entry name" value="ENTH/VHS domain"/>
    <property type="match status" value="1"/>
</dbReference>
<dbReference type="InterPro" id="IPR021605">
    <property type="entry name" value="Pcf11_Clp1-ID"/>
</dbReference>
<dbReference type="InterPro" id="IPR054127">
    <property type="entry name" value="Pcf11_C"/>
</dbReference>
<dbReference type="GO" id="GO:0035091">
    <property type="term" value="F:phosphatidylinositol binding"/>
    <property type="evidence" value="ECO:0007669"/>
    <property type="project" value="InterPro"/>
</dbReference>
<comment type="subunit">
    <text evidence="1">Component of the ESCRT-0 complex composed of HSE1 and VPS27.</text>
</comment>
<sequence>MSGLASDEVAEDYKNSLEDLTTNDKFQISNLTVIAKENTEHAMAISRVLENHIRTTPPSQKLPALYVVDSVVKNVGTPYTLFLGRNLYQTFMNAYTLVDSQTRKKLDEMLKTWKEPVPGSLDPRPVFPVEITRTIENALIKARTAALQQQQARQQQEIRSRTRGVATPPPAWKQAATLPQTAAQYTSSSGQPQHANGQIHSDPYQARYAQTAPPQYPPAAQQQYPYSQSYSEGVDLASLHRDIDNLILSARSDFANKPLDTAVQQRLKALLDLQSILQQQKLPQEQLKLIRDQVSKLSASAPAAPITPAALPLPPITTSAVPTPPLLATHTPQPNIQALLHPNTLAELIKATANPQSRTPPPPQAQVFSQQTLVSTSSTPTTATPALSENPLIASLRARGLLPPAPGAPASQPAPSLPFILPGQNGYTPSTTPQLPTPTQTNIKINVQMSSASIKVPRPNLIFRLYEEKSNRCGTCGRRFAANDEGKEKKARHLDWHFKTNLRMNEASKRGQSRSWYVDERDWIKSRDYDDDVDLTDAASTSAGKSTGQDGATKQAPQQRWIHAPNDAALRNTPCPICQEHFESTWSEEAQDWIWRDAIKVGSRVYHASCYSELTKDGAAAPPGSLTPVGRTSTPDSVLGKRKAEDIDSPGSNVRIKTEPVS</sequence>
<dbReference type="InterPro" id="IPR002014">
    <property type="entry name" value="VHS_dom"/>
</dbReference>
<dbReference type="InterPro" id="IPR006569">
    <property type="entry name" value="CID_dom"/>
</dbReference>
<dbReference type="VEuPathDB" id="FungiDB:CPAG_00289"/>
<dbReference type="GO" id="GO:0005737">
    <property type="term" value="C:cytoplasm"/>
    <property type="evidence" value="ECO:0007669"/>
    <property type="project" value="TreeGrafter"/>
</dbReference>
<name>A0A0J6HY87_COCPO</name>
<evidence type="ECO:0000259" key="4">
    <source>
        <dbReference type="PROSITE" id="PS51391"/>
    </source>
</evidence>
<dbReference type="GO" id="GO:0005849">
    <property type="term" value="C:mRNA cleavage factor complex"/>
    <property type="evidence" value="ECO:0007669"/>
    <property type="project" value="InterPro"/>
</dbReference>
<reference evidence="6" key="2">
    <citation type="journal article" date="2009" name="Genome Res.">
        <title>Comparative genomic analyses of the human fungal pathogens Coccidioides and their relatives.</title>
        <authorList>
            <person name="Sharpton T.J."/>
            <person name="Stajich J.E."/>
            <person name="Rounsley S.D."/>
            <person name="Gardner M.J."/>
            <person name="Wortman J.R."/>
            <person name="Jordar V.S."/>
            <person name="Maiti R."/>
            <person name="Kodira C.D."/>
            <person name="Neafsey D.E."/>
            <person name="Zeng Q."/>
            <person name="Hung C.-Y."/>
            <person name="McMahan C."/>
            <person name="Muszewska A."/>
            <person name="Grynberg M."/>
            <person name="Mandel M.A."/>
            <person name="Kellner E.M."/>
            <person name="Barker B.M."/>
            <person name="Galgiani J.N."/>
            <person name="Orbach M.J."/>
            <person name="Kirkland T.N."/>
            <person name="Cole G.T."/>
            <person name="Henn M.R."/>
            <person name="Birren B.W."/>
            <person name="Taylor J.W."/>
        </authorList>
    </citation>
    <scope>NUCLEOTIDE SEQUENCE [LARGE SCALE GENOMIC DNA]</scope>
    <source>
        <strain evidence="6">RMSCC 3488</strain>
    </source>
</reference>
<dbReference type="FunFam" id="1.25.40.90:FF:000016">
    <property type="entry name" value="mRNA cleavage factor complex component Pcf11"/>
    <property type="match status" value="1"/>
</dbReference>
<dbReference type="InterPro" id="IPR047415">
    <property type="entry name" value="Pcf11_CID"/>
</dbReference>
<evidence type="ECO:0000313" key="6">
    <source>
        <dbReference type="Proteomes" id="UP000054567"/>
    </source>
</evidence>
<dbReference type="GO" id="GO:0016192">
    <property type="term" value="P:vesicle-mediated transport"/>
    <property type="evidence" value="ECO:0007669"/>
    <property type="project" value="UniProtKB-ARBA"/>
</dbReference>
<proteinExistence type="predicted"/>
<dbReference type="CDD" id="cd16982">
    <property type="entry name" value="CID_Pcf11"/>
    <property type="match status" value="1"/>
</dbReference>
<reference evidence="5 6" key="1">
    <citation type="submission" date="2007-06" db="EMBL/GenBank/DDBJ databases">
        <title>The Genome Sequence of Coccidioides posadasii RMSCC_3488.</title>
        <authorList>
            <consortium name="Coccidioides Genome Resources Consortium"/>
            <consortium name="The Broad Institute Genome Sequencing Platform"/>
            <person name="Henn M.R."/>
            <person name="Sykes S."/>
            <person name="Young S."/>
            <person name="Jaffe D."/>
            <person name="Berlin A."/>
            <person name="Alvarez P."/>
            <person name="Butler J."/>
            <person name="Gnerre S."/>
            <person name="Grabherr M."/>
            <person name="Mauceli E."/>
            <person name="Brockman W."/>
            <person name="Kodira C."/>
            <person name="Alvarado L."/>
            <person name="Zeng Q."/>
            <person name="Crawford M."/>
            <person name="Antoine C."/>
            <person name="Devon K."/>
            <person name="Galgiani J."/>
            <person name="Orsborn K."/>
            <person name="Lewis M.L."/>
            <person name="Nusbaum C."/>
            <person name="Galagan J."/>
            <person name="Birren B."/>
        </authorList>
    </citation>
    <scope>NUCLEOTIDE SEQUENCE [LARGE SCALE GENOMIC DNA]</scope>
    <source>
        <strain evidence="5 6">RMSCC 3488</strain>
    </source>
</reference>
<dbReference type="PROSITE" id="PS51391">
    <property type="entry name" value="CID"/>
    <property type="match status" value="1"/>
</dbReference>
<dbReference type="PANTHER" id="PTHR15921">
    <property type="entry name" value="PRE-MRNA CLEAVAGE COMPLEX II"/>
    <property type="match status" value="1"/>
</dbReference>